<keyword evidence="1" id="KW-0472">Membrane</keyword>
<evidence type="ECO:0000256" key="1">
    <source>
        <dbReference type="SAM" id="Phobius"/>
    </source>
</evidence>
<name>A0ABX3GBY2_9ACTN</name>
<evidence type="ECO:0000313" key="2">
    <source>
        <dbReference type="EMBL" id="OLZ72580.1"/>
    </source>
</evidence>
<feature type="transmembrane region" description="Helical" evidence="1">
    <location>
        <begin position="84"/>
        <end position="103"/>
    </location>
</feature>
<accession>A0ABX3GBY2</accession>
<keyword evidence="3" id="KW-1185">Reference proteome</keyword>
<feature type="transmembrane region" description="Helical" evidence="1">
    <location>
        <begin position="59"/>
        <end position="78"/>
    </location>
</feature>
<sequence>MRIFGREPALVIATFSAALSLLVTFNFGLTGEQAGAIVAAISAILAAVTAVYTRPIAPAAFTGLVATTVALLAAYGFTVGPETVGAWNAVVLAVLGFVTRGQVSPRPARERAALSEV</sequence>
<dbReference type="EMBL" id="MQUR01000005">
    <property type="protein sequence ID" value="OLZ72580.1"/>
    <property type="molecule type" value="Genomic_DNA"/>
</dbReference>
<dbReference type="Proteomes" id="UP000187151">
    <property type="component" value="Unassembled WGS sequence"/>
</dbReference>
<keyword evidence="1" id="KW-0812">Transmembrane</keyword>
<proteinExistence type="predicted"/>
<feature type="transmembrane region" description="Helical" evidence="1">
    <location>
        <begin position="9"/>
        <end position="28"/>
    </location>
</feature>
<evidence type="ECO:0008006" key="4">
    <source>
        <dbReference type="Google" id="ProtNLM"/>
    </source>
</evidence>
<protein>
    <recommendedName>
        <fullName evidence="4">Holin</fullName>
    </recommendedName>
</protein>
<feature type="transmembrane region" description="Helical" evidence="1">
    <location>
        <begin position="34"/>
        <end position="52"/>
    </location>
</feature>
<comment type="caution">
    <text evidence="2">The sequence shown here is derived from an EMBL/GenBank/DDBJ whole genome shotgun (WGS) entry which is preliminary data.</text>
</comment>
<gene>
    <name evidence="2" type="ORF">AVW11_04090</name>
</gene>
<evidence type="ECO:0000313" key="3">
    <source>
        <dbReference type="Proteomes" id="UP000187151"/>
    </source>
</evidence>
<organism evidence="2 3">
    <name type="scientific">Streptomyces amritsarensis</name>
    <dbReference type="NCBI Taxonomy" id="681158"/>
    <lineage>
        <taxon>Bacteria</taxon>
        <taxon>Bacillati</taxon>
        <taxon>Actinomycetota</taxon>
        <taxon>Actinomycetes</taxon>
        <taxon>Kitasatosporales</taxon>
        <taxon>Streptomycetaceae</taxon>
        <taxon>Streptomyces</taxon>
    </lineage>
</organism>
<keyword evidence="1" id="KW-1133">Transmembrane helix</keyword>
<dbReference type="RefSeq" id="WP_076043252.1">
    <property type="nucleotide sequence ID" value="NZ_MQUR01000005.1"/>
</dbReference>
<reference evidence="2 3" key="1">
    <citation type="submission" date="2016-01" db="EMBL/GenBank/DDBJ databases">
        <title>Streptomyces amritsarensis strain MTCC 11845 genome sequencing and assembly.</title>
        <authorList>
            <person name="Sharma D."/>
            <person name="Nair G.R."/>
            <person name="Kaur G."/>
            <person name="Manhas R.K."/>
            <person name="Mayilraj S."/>
        </authorList>
    </citation>
    <scope>NUCLEOTIDE SEQUENCE [LARGE SCALE GENOMIC DNA]</scope>
    <source>
        <strain evidence="2 3">MTCC 11845</strain>
    </source>
</reference>